<name>A0A7Y9IB32_9ACTN</name>
<feature type="domain" description="HTH luxR-type" evidence="3">
    <location>
        <begin position="795"/>
        <end position="860"/>
    </location>
</feature>
<evidence type="ECO:0000256" key="2">
    <source>
        <dbReference type="ARBA" id="ARBA00022840"/>
    </source>
</evidence>
<dbReference type="Gene3D" id="1.10.10.10">
    <property type="entry name" value="Winged helix-like DNA-binding domain superfamily/Winged helix DNA-binding domain"/>
    <property type="match status" value="1"/>
</dbReference>
<gene>
    <name evidence="4" type="ORF">BKA15_004428</name>
</gene>
<accession>A0A7Y9IB32</accession>
<evidence type="ECO:0000256" key="1">
    <source>
        <dbReference type="ARBA" id="ARBA00022741"/>
    </source>
</evidence>
<protein>
    <submittedName>
        <fullName evidence="4">DNA-binding CsgD family transcriptional regulator</fullName>
    </submittedName>
</protein>
<dbReference type="Proteomes" id="UP000569914">
    <property type="component" value="Unassembled WGS sequence"/>
</dbReference>
<dbReference type="EMBL" id="JACCBU010000001">
    <property type="protein sequence ID" value="NYE73099.1"/>
    <property type="molecule type" value="Genomic_DNA"/>
</dbReference>
<dbReference type="InterPro" id="IPR011990">
    <property type="entry name" value="TPR-like_helical_dom_sf"/>
</dbReference>
<evidence type="ECO:0000259" key="3">
    <source>
        <dbReference type="PROSITE" id="PS50043"/>
    </source>
</evidence>
<dbReference type="PANTHER" id="PTHR16305:SF35">
    <property type="entry name" value="TRANSCRIPTIONAL ACTIVATOR DOMAIN"/>
    <property type="match status" value="1"/>
</dbReference>
<keyword evidence="1" id="KW-0547">Nucleotide-binding</keyword>
<reference evidence="4 5" key="1">
    <citation type="submission" date="2020-07" db="EMBL/GenBank/DDBJ databases">
        <title>Sequencing the genomes of 1000 actinobacteria strains.</title>
        <authorList>
            <person name="Klenk H.-P."/>
        </authorList>
    </citation>
    <scope>NUCLEOTIDE SEQUENCE [LARGE SCALE GENOMIC DNA]</scope>
    <source>
        <strain evidence="4 5">DSM 22083</strain>
    </source>
</reference>
<dbReference type="GO" id="GO:0005737">
    <property type="term" value="C:cytoplasm"/>
    <property type="evidence" value="ECO:0007669"/>
    <property type="project" value="TreeGrafter"/>
</dbReference>
<dbReference type="PROSITE" id="PS50043">
    <property type="entry name" value="HTH_LUXR_2"/>
    <property type="match status" value="1"/>
</dbReference>
<dbReference type="SMART" id="SM00421">
    <property type="entry name" value="HTH_LUXR"/>
    <property type="match status" value="1"/>
</dbReference>
<dbReference type="Pfam" id="PF13191">
    <property type="entry name" value="AAA_16"/>
    <property type="match status" value="1"/>
</dbReference>
<evidence type="ECO:0000313" key="5">
    <source>
        <dbReference type="Proteomes" id="UP000569914"/>
    </source>
</evidence>
<dbReference type="GO" id="GO:0003677">
    <property type="term" value="F:DNA binding"/>
    <property type="evidence" value="ECO:0007669"/>
    <property type="project" value="UniProtKB-KW"/>
</dbReference>
<dbReference type="SUPFAM" id="SSF46894">
    <property type="entry name" value="C-terminal effector domain of the bipartite response regulators"/>
    <property type="match status" value="1"/>
</dbReference>
<dbReference type="GO" id="GO:0004016">
    <property type="term" value="F:adenylate cyclase activity"/>
    <property type="evidence" value="ECO:0007669"/>
    <property type="project" value="TreeGrafter"/>
</dbReference>
<dbReference type="Gene3D" id="3.40.50.300">
    <property type="entry name" value="P-loop containing nucleotide triphosphate hydrolases"/>
    <property type="match status" value="1"/>
</dbReference>
<proteinExistence type="predicted"/>
<dbReference type="PANTHER" id="PTHR16305">
    <property type="entry name" value="TESTICULAR SOLUBLE ADENYLYL CYCLASE"/>
    <property type="match status" value="1"/>
</dbReference>
<dbReference type="InterPro" id="IPR041664">
    <property type="entry name" value="AAA_16"/>
</dbReference>
<evidence type="ECO:0000313" key="4">
    <source>
        <dbReference type="EMBL" id="NYE73099.1"/>
    </source>
</evidence>
<dbReference type="InterPro" id="IPR016032">
    <property type="entry name" value="Sig_transdc_resp-reg_C-effctor"/>
</dbReference>
<dbReference type="InterPro" id="IPR027417">
    <property type="entry name" value="P-loop_NTPase"/>
</dbReference>
<dbReference type="GO" id="GO:0005524">
    <property type="term" value="F:ATP binding"/>
    <property type="evidence" value="ECO:0007669"/>
    <property type="project" value="UniProtKB-KW"/>
</dbReference>
<dbReference type="Gene3D" id="1.25.40.10">
    <property type="entry name" value="Tetratricopeptide repeat domain"/>
    <property type="match status" value="1"/>
</dbReference>
<dbReference type="SUPFAM" id="SSF52540">
    <property type="entry name" value="P-loop containing nucleoside triphosphate hydrolases"/>
    <property type="match status" value="1"/>
</dbReference>
<dbReference type="RefSeq" id="WP_179754353.1">
    <property type="nucleotide sequence ID" value="NZ_JACCBU010000001.1"/>
</dbReference>
<dbReference type="AlphaFoldDB" id="A0A7Y9IB32"/>
<dbReference type="SUPFAM" id="SSF48452">
    <property type="entry name" value="TPR-like"/>
    <property type="match status" value="1"/>
</dbReference>
<dbReference type="Pfam" id="PF00196">
    <property type="entry name" value="GerE"/>
    <property type="match status" value="1"/>
</dbReference>
<dbReference type="InterPro" id="IPR000792">
    <property type="entry name" value="Tscrpt_reg_LuxR_C"/>
</dbReference>
<keyword evidence="2" id="KW-0067">ATP-binding</keyword>
<dbReference type="CDD" id="cd06170">
    <property type="entry name" value="LuxR_C_like"/>
    <property type="match status" value="1"/>
</dbReference>
<dbReference type="PRINTS" id="PR00038">
    <property type="entry name" value="HTHLUXR"/>
</dbReference>
<dbReference type="InterPro" id="IPR036388">
    <property type="entry name" value="WH-like_DNA-bd_sf"/>
</dbReference>
<dbReference type="GO" id="GO:0006355">
    <property type="term" value="P:regulation of DNA-templated transcription"/>
    <property type="evidence" value="ECO:0007669"/>
    <property type="project" value="InterPro"/>
</dbReference>
<sequence>MDRRLVERDRELADLTQLVRQAATGTGHVVLVFGEAGIGKSRLVEAMRARMPASGRMLVGRCDDLATPRTLGPFRDIVDSVSADLAAQLERGDRDRLLTALLAELRHRDRPTLLAVEDIHWADEATLDVLRYLARRIEQLPAVLLLTYRDDELPVGPSLQQLLVAAGGSHRCRRLPLSRLSAAAVRELAAGSTLDPEQLYQITAGSPFFISELLAYGSIGNVPPTVVDSVQDRLRGLPAAARAAVQQLAVIPSAIDRWLVDEIVPGGLLTLAEAEEAGLLVVTPQRVSFRHELARRAVADSLSGIRRAEFHRIVLAALIGHPGSDVGHMVHHASAAGDREAILRFAPIAAKDAAVSGAHREAGTHYRAALDYADGLSPDEHAGLLEGYAVESYVVGDGAEAVSAQLAAIELRRSQGNHRAMGQGLSWLARMQWWDGHRQAAERTAAEAIAVLGRLGPSRELARAYAHQAQLDVLAHQAAEARLGAERAAAMARATGDQATVAHALTTIGASRWQQGEPGATEILHDALRIALDAGAADDACRAYVYLAWDLVDNFWVGDAEPYLAAGLELAERTQQFGWLDMLSIIRATSLTARGQWAEAARAANLAIGPRAHFRCPALAALGRVKSRTGDPEATAVLSSALELSRRIGETLWIGYAAAAAAEAAWLRGDLRAIPEIAAASYEEARRLKIRTSWPWPELAFWLSKAGHPVEPSGIDSPYETLMAGRWQESAERWNAAGYRYEAALALSESPNPQDQLAALDVLHALGARPLAQLVRQRLRQQGVSSVPRGPAVTTRSNPKGLTARQYEVLQLLAAGVSDAEIAERLVISVRTASNHVAAVLTKLGVHSRVEARKQAARWLDEAGDRP</sequence>
<keyword evidence="4" id="KW-0238">DNA-binding</keyword>
<organism evidence="4 5">
    <name type="scientific">Microlunatus parietis</name>
    <dbReference type="NCBI Taxonomy" id="682979"/>
    <lineage>
        <taxon>Bacteria</taxon>
        <taxon>Bacillati</taxon>
        <taxon>Actinomycetota</taxon>
        <taxon>Actinomycetes</taxon>
        <taxon>Propionibacteriales</taxon>
        <taxon>Propionibacteriaceae</taxon>
        <taxon>Microlunatus</taxon>
    </lineage>
</organism>
<comment type="caution">
    <text evidence="4">The sequence shown here is derived from an EMBL/GenBank/DDBJ whole genome shotgun (WGS) entry which is preliminary data.</text>
</comment>
<keyword evidence="5" id="KW-1185">Reference proteome</keyword>